<evidence type="ECO:0000313" key="1">
    <source>
        <dbReference type="EMBL" id="CAE7255798.1"/>
    </source>
</evidence>
<name>A0A812M5Q7_9DINO</name>
<evidence type="ECO:0000313" key="2">
    <source>
        <dbReference type="Proteomes" id="UP000604046"/>
    </source>
</evidence>
<protein>
    <submittedName>
        <fullName evidence="1">GIP protein</fullName>
    </submittedName>
</protein>
<comment type="caution">
    <text evidence="1">The sequence shown here is derived from an EMBL/GenBank/DDBJ whole genome shotgun (WGS) entry which is preliminary data.</text>
</comment>
<accession>A0A812M5Q7</accession>
<organism evidence="1 2">
    <name type="scientific">Symbiodinium natans</name>
    <dbReference type="NCBI Taxonomy" id="878477"/>
    <lineage>
        <taxon>Eukaryota</taxon>
        <taxon>Sar</taxon>
        <taxon>Alveolata</taxon>
        <taxon>Dinophyceae</taxon>
        <taxon>Suessiales</taxon>
        <taxon>Symbiodiniaceae</taxon>
        <taxon>Symbiodinium</taxon>
    </lineage>
</organism>
<dbReference type="EMBL" id="CAJNDS010001335">
    <property type="protein sequence ID" value="CAE7255798.1"/>
    <property type="molecule type" value="Genomic_DNA"/>
</dbReference>
<keyword evidence="2" id="KW-1185">Reference proteome</keyword>
<reference evidence="1" key="1">
    <citation type="submission" date="2021-02" db="EMBL/GenBank/DDBJ databases">
        <authorList>
            <person name="Dougan E. K."/>
            <person name="Rhodes N."/>
            <person name="Thang M."/>
            <person name="Chan C."/>
        </authorList>
    </citation>
    <scope>NUCLEOTIDE SEQUENCE</scope>
</reference>
<proteinExistence type="predicted"/>
<dbReference type="Proteomes" id="UP000604046">
    <property type="component" value="Unassembled WGS sequence"/>
</dbReference>
<gene>
    <name evidence="1" type="primary">GIP</name>
    <name evidence="1" type="ORF">SNAT2548_LOCUS13059</name>
</gene>
<dbReference type="AlphaFoldDB" id="A0A812M5Q7"/>
<sequence length="124" mass="13679">MTEEMTEAGSLVTQVGPVNLVQDAQVRKLAHAILMERKMRSRHVPVVIEALCTRQHANVLVKALAMAQQLTMMLSGDPDRMLSCVVRVTKLAGKEDTSEQAGARSERLLRVFAWPPYAITEPGP</sequence>